<dbReference type="AlphaFoldDB" id="A0A392QCF7"/>
<evidence type="ECO:0000313" key="3">
    <source>
        <dbReference type="Proteomes" id="UP000265520"/>
    </source>
</evidence>
<accession>A0A392QCF7</accession>
<proteinExistence type="predicted"/>
<dbReference type="PANTHER" id="PTHR47481:SF42">
    <property type="entry name" value="RHO GTPASE-ACTIVATING PROTEIN GACK-LIKE"/>
    <property type="match status" value="1"/>
</dbReference>
<dbReference type="Pfam" id="PF14223">
    <property type="entry name" value="Retrotran_gag_2"/>
    <property type="match status" value="1"/>
</dbReference>
<feature type="compositionally biased region" description="Low complexity" evidence="1">
    <location>
        <begin position="112"/>
        <end position="126"/>
    </location>
</feature>
<sequence>GAPVNDHGMVLKMLQGLTEQYSNFFTVMQNKKTLPTFAMARSKLAFEETTLLERAKQESGSTALVANNYSTDVGSSVHRPHQSNNFNGRPKTNKNRNNTKTRNKNNGGGGSNNQSSGGRNNNRWSGQVGGGPQWHQQQWN</sequence>
<protein>
    <recommendedName>
        <fullName evidence="4">Retrovirus-related pol polyprotein from transposon TNT 1-94</fullName>
    </recommendedName>
</protein>
<reference evidence="2 3" key="1">
    <citation type="journal article" date="2018" name="Front. Plant Sci.">
        <title>Red Clover (Trifolium pratense) and Zigzag Clover (T. medium) - A Picture of Genomic Similarities and Differences.</title>
        <authorList>
            <person name="Dluhosova J."/>
            <person name="Istvanek J."/>
            <person name="Nedelnik J."/>
            <person name="Repkova J."/>
        </authorList>
    </citation>
    <scope>NUCLEOTIDE SEQUENCE [LARGE SCALE GENOMIC DNA]</scope>
    <source>
        <strain evidence="3">cv. 10/8</strain>
        <tissue evidence="2">Leaf</tissue>
    </source>
</reference>
<dbReference type="EMBL" id="LXQA010124740">
    <property type="protein sequence ID" value="MCI21420.1"/>
    <property type="molecule type" value="Genomic_DNA"/>
</dbReference>
<feature type="non-terminal residue" evidence="2">
    <location>
        <position position="1"/>
    </location>
</feature>
<keyword evidence="3" id="KW-1185">Reference proteome</keyword>
<evidence type="ECO:0008006" key="4">
    <source>
        <dbReference type="Google" id="ProtNLM"/>
    </source>
</evidence>
<evidence type="ECO:0000313" key="2">
    <source>
        <dbReference type="EMBL" id="MCI21420.1"/>
    </source>
</evidence>
<evidence type="ECO:0000256" key="1">
    <source>
        <dbReference type="SAM" id="MobiDB-lite"/>
    </source>
</evidence>
<feature type="compositionally biased region" description="Basic residues" evidence="1">
    <location>
        <begin position="91"/>
        <end position="103"/>
    </location>
</feature>
<dbReference type="Proteomes" id="UP000265520">
    <property type="component" value="Unassembled WGS sequence"/>
</dbReference>
<comment type="caution">
    <text evidence="2">The sequence shown here is derived from an EMBL/GenBank/DDBJ whole genome shotgun (WGS) entry which is preliminary data.</text>
</comment>
<feature type="compositionally biased region" description="Polar residues" evidence="1">
    <location>
        <begin position="58"/>
        <end position="74"/>
    </location>
</feature>
<dbReference type="PANTHER" id="PTHR47481">
    <property type="match status" value="1"/>
</dbReference>
<name>A0A392QCF7_9FABA</name>
<feature type="region of interest" description="Disordered" evidence="1">
    <location>
        <begin position="55"/>
        <end position="140"/>
    </location>
</feature>
<organism evidence="2 3">
    <name type="scientific">Trifolium medium</name>
    <dbReference type="NCBI Taxonomy" id="97028"/>
    <lineage>
        <taxon>Eukaryota</taxon>
        <taxon>Viridiplantae</taxon>
        <taxon>Streptophyta</taxon>
        <taxon>Embryophyta</taxon>
        <taxon>Tracheophyta</taxon>
        <taxon>Spermatophyta</taxon>
        <taxon>Magnoliopsida</taxon>
        <taxon>eudicotyledons</taxon>
        <taxon>Gunneridae</taxon>
        <taxon>Pentapetalae</taxon>
        <taxon>rosids</taxon>
        <taxon>fabids</taxon>
        <taxon>Fabales</taxon>
        <taxon>Fabaceae</taxon>
        <taxon>Papilionoideae</taxon>
        <taxon>50 kb inversion clade</taxon>
        <taxon>NPAAA clade</taxon>
        <taxon>Hologalegina</taxon>
        <taxon>IRL clade</taxon>
        <taxon>Trifolieae</taxon>
        <taxon>Trifolium</taxon>
    </lineage>
</organism>